<accession>A0A1Y3BKS5</accession>
<keyword evidence="2" id="KW-1185">Reference proteome</keyword>
<name>A0A1Y3BKS5_EURMA</name>
<reference evidence="1 2" key="1">
    <citation type="submission" date="2017-03" db="EMBL/GenBank/DDBJ databases">
        <title>Genome Survey of Euroglyphus maynei.</title>
        <authorList>
            <person name="Arlian L.G."/>
            <person name="Morgan M.S."/>
            <person name="Rider S.D."/>
        </authorList>
    </citation>
    <scope>NUCLEOTIDE SEQUENCE [LARGE SCALE GENOMIC DNA]</scope>
    <source>
        <strain evidence="1">Arlian Lab</strain>
        <tissue evidence="1">Whole body</tissue>
    </source>
</reference>
<gene>
    <name evidence="1" type="ORF">BLA29_009018</name>
</gene>
<dbReference type="Proteomes" id="UP000194236">
    <property type="component" value="Unassembled WGS sequence"/>
</dbReference>
<protein>
    <submittedName>
        <fullName evidence="1">Uncharacterized protein</fullName>
    </submittedName>
</protein>
<sequence>MTYIGKKCQNNTRNNLPEQKQFGWQFCIYLFCTVQFKDNKIINITWMDNKTRWIVMRRYISKLISTKKNHII</sequence>
<dbReference type="EMBL" id="MUJZ01021509">
    <property type="protein sequence ID" value="OTF79765.1"/>
    <property type="molecule type" value="Genomic_DNA"/>
</dbReference>
<evidence type="ECO:0000313" key="1">
    <source>
        <dbReference type="EMBL" id="OTF79765.1"/>
    </source>
</evidence>
<comment type="caution">
    <text evidence="1">The sequence shown here is derived from an EMBL/GenBank/DDBJ whole genome shotgun (WGS) entry which is preliminary data.</text>
</comment>
<dbReference type="AlphaFoldDB" id="A0A1Y3BKS5"/>
<evidence type="ECO:0000313" key="2">
    <source>
        <dbReference type="Proteomes" id="UP000194236"/>
    </source>
</evidence>
<proteinExistence type="predicted"/>
<organism evidence="1 2">
    <name type="scientific">Euroglyphus maynei</name>
    <name type="common">Mayne's house dust mite</name>
    <dbReference type="NCBI Taxonomy" id="6958"/>
    <lineage>
        <taxon>Eukaryota</taxon>
        <taxon>Metazoa</taxon>
        <taxon>Ecdysozoa</taxon>
        <taxon>Arthropoda</taxon>
        <taxon>Chelicerata</taxon>
        <taxon>Arachnida</taxon>
        <taxon>Acari</taxon>
        <taxon>Acariformes</taxon>
        <taxon>Sarcoptiformes</taxon>
        <taxon>Astigmata</taxon>
        <taxon>Psoroptidia</taxon>
        <taxon>Analgoidea</taxon>
        <taxon>Pyroglyphidae</taxon>
        <taxon>Pyroglyphinae</taxon>
        <taxon>Euroglyphus</taxon>
    </lineage>
</organism>